<accession>A0A3N0VK76</accession>
<protein>
    <submittedName>
        <fullName evidence="3">Sulfotransferase family protein</fullName>
    </submittedName>
</protein>
<dbReference type="AlphaFoldDB" id="A0A3N0VK76"/>
<dbReference type="Proteomes" id="UP000282106">
    <property type="component" value="Unassembled WGS sequence"/>
</dbReference>
<dbReference type="PANTHER" id="PTHR12788">
    <property type="entry name" value="PROTEIN-TYROSINE SULFOTRANSFERASE 2"/>
    <property type="match status" value="1"/>
</dbReference>
<dbReference type="InterPro" id="IPR026634">
    <property type="entry name" value="TPST-like"/>
</dbReference>
<dbReference type="InterPro" id="IPR011990">
    <property type="entry name" value="TPR-like_helical_dom_sf"/>
</dbReference>
<proteinExistence type="predicted"/>
<dbReference type="PROSITE" id="PS50005">
    <property type="entry name" value="TPR"/>
    <property type="match status" value="1"/>
</dbReference>
<comment type="caution">
    <text evidence="3">The sequence shown here is derived from an EMBL/GenBank/DDBJ whole genome shotgun (WGS) entry which is preliminary data.</text>
</comment>
<dbReference type="Pfam" id="PF13181">
    <property type="entry name" value="TPR_8"/>
    <property type="match status" value="1"/>
</dbReference>
<evidence type="ECO:0000256" key="2">
    <source>
        <dbReference type="PROSITE-ProRule" id="PRU00339"/>
    </source>
</evidence>
<dbReference type="Gene3D" id="1.25.40.10">
    <property type="entry name" value="Tetratricopeptide repeat domain"/>
    <property type="match status" value="2"/>
</dbReference>
<organism evidence="3 4">
    <name type="scientific">Stagnimonas aquatica</name>
    <dbReference type="NCBI Taxonomy" id="2689987"/>
    <lineage>
        <taxon>Bacteria</taxon>
        <taxon>Pseudomonadati</taxon>
        <taxon>Pseudomonadota</taxon>
        <taxon>Gammaproteobacteria</taxon>
        <taxon>Nevskiales</taxon>
        <taxon>Nevskiaceae</taxon>
        <taxon>Stagnimonas</taxon>
    </lineage>
</organism>
<evidence type="ECO:0000313" key="3">
    <source>
        <dbReference type="EMBL" id="ROH93115.1"/>
    </source>
</evidence>
<reference evidence="3 4" key="1">
    <citation type="submission" date="2018-10" db="EMBL/GenBank/DDBJ databases">
        <authorList>
            <person name="Chen W.-M."/>
        </authorList>
    </citation>
    <scope>NUCLEOTIDE SEQUENCE [LARGE SCALE GENOMIC DNA]</scope>
    <source>
        <strain evidence="3 4">THS-13</strain>
    </source>
</reference>
<dbReference type="EMBL" id="RJVO01000001">
    <property type="protein sequence ID" value="ROH93115.1"/>
    <property type="molecule type" value="Genomic_DNA"/>
</dbReference>
<dbReference type="SUPFAM" id="SSF48452">
    <property type="entry name" value="TPR-like"/>
    <property type="match status" value="1"/>
</dbReference>
<name>A0A3N0VK76_9GAMM</name>
<dbReference type="InterPro" id="IPR027417">
    <property type="entry name" value="P-loop_NTPase"/>
</dbReference>
<dbReference type="Gene3D" id="3.40.50.300">
    <property type="entry name" value="P-loop containing nucleotide triphosphate hydrolases"/>
    <property type="match status" value="1"/>
</dbReference>
<dbReference type="Pfam" id="PF13432">
    <property type="entry name" value="TPR_16"/>
    <property type="match status" value="1"/>
</dbReference>
<keyword evidence="2" id="KW-0802">TPR repeat</keyword>
<gene>
    <name evidence="3" type="ORF">ED208_00845</name>
</gene>
<dbReference type="GO" id="GO:0008476">
    <property type="term" value="F:protein-tyrosine sulfotransferase activity"/>
    <property type="evidence" value="ECO:0007669"/>
    <property type="project" value="InterPro"/>
</dbReference>
<sequence length="530" mass="59186">MKATADTAAIERLRSQLEGLLEARRYAEAEQSCQRLLQLAPSLAEAHFLRGMLATELRQWSPAITALRQALSIDAAQERYWTQLARLLALSQRIPEALDAAEQALRLQPQQAWSLDTLGVVYSRANLHARAATLFRQACGLEPGNPHYQFNLASALKFLGDFDSAETAYEACLSADPGYWKAYPPLSQLRTQTPERNHRARYEALLPRADSVDAQLQLHMALAKECEDLGEPNLAFQHLLRGKSAKRASLAYDCAEDARLFSALHQYFAGAGLHGEGVASPEPIFVVGMPRTGTTLVERILSSHTQVHSAGELQNLGLAIKRASGSRTPRLLDAETLAGLHGTPARQIGEAYLASTRPGTGHTPRFVDKMPLNFLYAGFIAQALPKAKIICLRRHPLDTCLSNFRQLFALQFSYYNYSYDLLDTGRYYLLFERLMEFWQQRFPGAILELQYEALVAAPEAETRRLLDWCGLPWEDACLHFERNAAPVSTASAVQVRQPIYRSSVDRWKQLATELQPLRQLLLAGGVRVSD</sequence>
<evidence type="ECO:0000313" key="4">
    <source>
        <dbReference type="Proteomes" id="UP000282106"/>
    </source>
</evidence>
<dbReference type="RefSeq" id="WP_123209967.1">
    <property type="nucleotide sequence ID" value="NZ_RJVO01000001.1"/>
</dbReference>
<keyword evidence="1 3" id="KW-0808">Transferase</keyword>
<dbReference type="SUPFAM" id="SSF52540">
    <property type="entry name" value="P-loop containing nucleoside triphosphate hydrolases"/>
    <property type="match status" value="1"/>
</dbReference>
<evidence type="ECO:0000256" key="1">
    <source>
        <dbReference type="ARBA" id="ARBA00022679"/>
    </source>
</evidence>
<keyword evidence="4" id="KW-1185">Reference proteome</keyword>
<dbReference type="SMART" id="SM00028">
    <property type="entry name" value="TPR"/>
    <property type="match status" value="5"/>
</dbReference>
<dbReference type="PANTHER" id="PTHR12788:SF10">
    <property type="entry name" value="PROTEIN-TYROSINE SULFOTRANSFERASE"/>
    <property type="match status" value="1"/>
</dbReference>
<dbReference type="InParanoid" id="A0A3N0VK76"/>
<dbReference type="Pfam" id="PF13469">
    <property type="entry name" value="Sulfotransfer_3"/>
    <property type="match status" value="1"/>
</dbReference>
<feature type="repeat" description="TPR" evidence="2">
    <location>
        <begin position="78"/>
        <end position="111"/>
    </location>
</feature>
<dbReference type="InterPro" id="IPR019734">
    <property type="entry name" value="TPR_rpt"/>
</dbReference>